<organism evidence="2 3">
    <name type="scientific">Candidatus Woykebacteria bacterium RBG_19FT_COMBO_43_10</name>
    <dbReference type="NCBI Taxonomy" id="1802598"/>
    <lineage>
        <taxon>Bacteria</taxon>
        <taxon>Candidatus Woykeibacteriota</taxon>
    </lineage>
</organism>
<dbReference type="AlphaFoldDB" id="A0A1G1WJE7"/>
<evidence type="ECO:0000313" key="2">
    <source>
        <dbReference type="EMBL" id="OGY27832.1"/>
    </source>
</evidence>
<feature type="domain" description="SpoVT-AbrB" evidence="1">
    <location>
        <begin position="5"/>
        <end position="50"/>
    </location>
</feature>
<dbReference type="InterPro" id="IPR037914">
    <property type="entry name" value="SpoVT-AbrB_sf"/>
</dbReference>
<dbReference type="EMBL" id="MHCU01000021">
    <property type="protein sequence ID" value="OGY27832.1"/>
    <property type="molecule type" value="Genomic_DNA"/>
</dbReference>
<sequence>MNKTATITGKRQITIPIKLFKAANLDKSKKVLVSERQGEIVITPFLAKVEKLAGSLKMPAKWKGKDLEAIIEESTIEYFRDREHKRRPK</sequence>
<dbReference type="GO" id="GO:0003677">
    <property type="term" value="F:DNA binding"/>
    <property type="evidence" value="ECO:0007669"/>
    <property type="project" value="InterPro"/>
</dbReference>
<dbReference type="Gene3D" id="2.10.260.10">
    <property type="match status" value="1"/>
</dbReference>
<proteinExistence type="predicted"/>
<evidence type="ECO:0000259" key="1">
    <source>
        <dbReference type="SMART" id="SM00966"/>
    </source>
</evidence>
<comment type="caution">
    <text evidence="2">The sequence shown here is derived from an EMBL/GenBank/DDBJ whole genome shotgun (WGS) entry which is preliminary data.</text>
</comment>
<accession>A0A1G1WJE7</accession>
<dbReference type="InterPro" id="IPR007159">
    <property type="entry name" value="SpoVT-AbrB_dom"/>
</dbReference>
<gene>
    <name evidence="2" type="ORF">A2Z42_02885</name>
</gene>
<name>A0A1G1WJE7_9BACT</name>
<dbReference type="Proteomes" id="UP000176645">
    <property type="component" value="Unassembled WGS sequence"/>
</dbReference>
<dbReference type="SMART" id="SM00966">
    <property type="entry name" value="SpoVT_AbrB"/>
    <property type="match status" value="1"/>
</dbReference>
<evidence type="ECO:0000313" key="3">
    <source>
        <dbReference type="Proteomes" id="UP000176645"/>
    </source>
</evidence>
<reference evidence="2 3" key="1">
    <citation type="journal article" date="2016" name="Nat. Commun.">
        <title>Thousands of microbial genomes shed light on interconnected biogeochemical processes in an aquifer system.</title>
        <authorList>
            <person name="Anantharaman K."/>
            <person name="Brown C.T."/>
            <person name="Hug L.A."/>
            <person name="Sharon I."/>
            <person name="Castelle C.J."/>
            <person name="Probst A.J."/>
            <person name="Thomas B.C."/>
            <person name="Singh A."/>
            <person name="Wilkins M.J."/>
            <person name="Karaoz U."/>
            <person name="Brodie E.L."/>
            <person name="Williams K.H."/>
            <person name="Hubbard S.S."/>
            <person name="Banfield J.F."/>
        </authorList>
    </citation>
    <scope>NUCLEOTIDE SEQUENCE [LARGE SCALE GENOMIC DNA]</scope>
</reference>
<protein>
    <recommendedName>
        <fullName evidence="1">SpoVT-AbrB domain-containing protein</fullName>
    </recommendedName>
</protein>
<dbReference type="SUPFAM" id="SSF89447">
    <property type="entry name" value="AbrB/MazE/MraZ-like"/>
    <property type="match status" value="1"/>
</dbReference>